<keyword evidence="2" id="KW-1185">Reference proteome</keyword>
<dbReference type="AlphaFoldDB" id="A0A2P4YEF1"/>
<reference evidence="1 2" key="1">
    <citation type="journal article" date="2017" name="Genome Biol. Evol.">
        <title>Phytophthora megakarya and P. palmivora, closely related causal agents of cacao black pod rot, underwent increases in genome sizes and gene numbers by different mechanisms.</title>
        <authorList>
            <person name="Ali S.S."/>
            <person name="Shao J."/>
            <person name="Lary D.J."/>
            <person name="Kronmiller B."/>
            <person name="Shen D."/>
            <person name="Strem M.D."/>
            <person name="Amoako-Attah I."/>
            <person name="Akrofi A.Y."/>
            <person name="Begoude B.A."/>
            <person name="Ten Hoopen G.M."/>
            <person name="Coulibaly K."/>
            <person name="Kebe B.I."/>
            <person name="Melnick R.L."/>
            <person name="Guiltinan M.J."/>
            <person name="Tyler B.M."/>
            <person name="Meinhardt L.W."/>
            <person name="Bailey B.A."/>
        </authorList>
    </citation>
    <scope>NUCLEOTIDE SEQUENCE [LARGE SCALE GENOMIC DNA]</scope>
    <source>
        <strain evidence="2">sbr112.9</strain>
    </source>
</reference>
<dbReference type="Proteomes" id="UP000237271">
    <property type="component" value="Unassembled WGS sequence"/>
</dbReference>
<name>A0A2P4YEF1_9STRA</name>
<comment type="caution">
    <text evidence="1">The sequence shown here is derived from an EMBL/GenBank/DDBJ whole genome shotgun (WGS) entry which is preliminary data.</text>
</comment>
<protein>
    <submittedName>
        <fullName evidence="1">Uncharacterized protein</fullName>
    </submittedName>
</protein>
<proteinExistence type="predicted"/>
<gene>
    <name evidence="1" type="ORF">PHPALM_6625</name>
</gene>
<sequence length="108" mass="12884">MPVIRSRVRCPVSRWSLMLDLLTVIIPEQITSQKATWTKLKIKIRRKFKVLEYTRGKWKQFWQMNISLGTFHLELNVKITPQHSLKQLVRVIKRIAREHVVHSKSIIV</sequence>
<organism evidence="1 2">
    <name type="scientific">Phytophthora palmivora</name>
    <dbReference type="NCBI Taxonomy" id="4796"/>
    <lineage>
        <taxon>Eukaryota</taxon>
        <taxon>Sar</taxon>
        <taxon>Stramenopiles</taxon>
        <taxon>Oomycota</taxon>
        <taxon>Peronosporomycetes</taxon>
        <taxon>Peronosporales</taxon>
        <taxon>Peronosporaceae</taxon>
        <taxon>Phytophthora</taxon>
    </lineage>
</organism>
<accession>A0A2P4YEF1</accession>
<evidence type="ECO:0000313" key="1">
    <source>
        <dbReference type="EMBL" id="POM76173.1"/>
    </source>
</evidence>
<dbReference type="EMBL" id="NCKW01003518">
    <property type="protein sequence ID" value="POM76173.1"/>
    <property type="molecule type" value="Genomic_DNA"/>
</dbReference>
<evidence type="ECO:0000313" key="2">
    <source>
        <dbReference type="Proteomes" id="UP000237271"/>
    </source>
</evidence>